<evidence type="ECO:0000313" key="3">
    <source>
        <dbReference type="Proteomes" id="UP000887560"/>
    </source>
</evidence>
<reference evidence="4" key="1">
    <citation type="submission" date="2022-11" db="UniProtKB">
        <authorList>
            <consortium name="WormBaseParasite"/>
        </authorList>
    </citation>
    <scope>IDENTIFICATION</scope>
</reference>
<dbReference type="InterPro" id="IPR003609">
    <property type="entry name" value="Pan_app"/>
</dbReference>
<organism evidence="3 4">
    <name type="scientific">Meloidogyne floridensis</name>
    <dbReference type="NCBI Taxonomy" id="298350"/>
    <lineage>
        <taxon>Eukaryota</taxon>
        <taxon>Metazoa</taxon>
        <taxon>Ecdysozoa</taxon>
        <taxon>Nematoda</taxon>
        <taxon>Chromadorea</taxon>
        <taxon>Rhabditida</taxon>
        <taxon>Tylenchina</taxon>
        <taxon>Tylenchomorpha</taxon>
        <taxon>Tylenchoidea</taxon>
        <taxon>Meloidogynidae</taxon>
        <taxon>Meloidogyninae</taxon>
        <taxon>Meloidogyne</taxon>
    </lineage>
</organism>
<dbReference type="SUPFAM" id="SSF57414">
    <property type="entry name" value="Hairpin loop containing domain-like"/>
    <property type="match status" value="2"/>
</dbReference>
<keyword evidence="3" id="KW-1185">Reference proteome</keyword>
<feature type="domain" description="Apple" evidence="2">
    <location>
        <begin position="345"/>
        <end position="426"/>
    </location>
</feature>
<evidence type="ECO:0000259" key="2">
    <source>
        <dbReference type="PROSITE" id="PS50948"/>
    </source>
</evidence>
<dbReference type="Gene3D" id="3.50.4.10">
    <property type="entry name" value="Hepatocyte Growth Factor"/>
    <property type="match status" value="1"/>
</dbReference>
<feature type="compositionally biased region" description="Polar residues" evidence="1">
    <location>
        <begin position="22"/>
        <end position="37"/>
    </location>
</feature>
<feature type="region of interest" description="Disordered" evidence="1">
    <location>
        <begin position="1"/>
        <end position="55"/>
    </location>
</feature>
<feature type="compositionally biased region" description="Polar residues" evidence="1">
    <location>
        <begin position="46"/>
        <end position="55"/>
    </location>
</feature>
<dbReference type="WBParaSite" id="scf7180000416680.g578">
    <property type="protein sequence ID" value="scf7180000416680.g578"/>
    <property type="gene ID" value="scf7180000416680.g578"/>
</dbReference>
<accession>A0A915NHR4</accession>
<dbReference type="AlphaFoldDB" id="A0A915NHR4"/>
<sequence>MRQRLEQLLGEANRNGGGGSGDQPSQNFTEKQPQNIQKIAKDSKPTKTNFSASKMNKNNDKEILIQSGGFVARVKPDEQIRVISTPLGIKQNNKNKQEKHKNISELNKNNATTFDERRREESEYWKGGGGEYDEEPILINGKLIEPPTGYLHSVLIHHNGGISTETENEEDKATKKILPSLDVAKLEKSNSGTIVCFKFMQHRNLQNYGNDEISIGMKRGLSLNECRCACANTWKLEEKAPCKSLHFGREEGLCELLNSDHSGKSDLIFNKSSDYHYVSCEKKYLLKTAEKMCNKSNEHQTFNNEATNKPEFNINKNINAQQTSTTTQTTTINAVIDVDKNNQQCFERISGFSMNGTTTASLEHNVSIEQCKCLCANSLHSRYPFQCASVSYFGDERDCVLNLQNRQSAPEQFTPEPDQQVFGELFLKTSI</sequence>
<dbReference type="PROSITE" id="PS50948">
    <property type="entry name" value="PAN"/>
    <property type="match status" value="2"/>
</dbReference>
<dbReference type="CDD" id="cd01099">
    <property type="entry name" value="PAN_AP_HGF"/>
    <property type="match status" value="2"/>
</dbReference>
<dbReference type="Pfam" id="PF00024">
    <property type="entry name" value="PAN_1"/>
    <property type="match status" value="1"/>
</dbReference>
<feature type="domain" description="Apple" evidence="2">
    <location>
        <begin position="196"/>
        <end position="280"/>
    </location>
</feature>
<evidence type="ECO:0000313" key="4">
    <source>
        <dbReference type="WBParaSite" id="scf7180000416680.g578"/>
    </source>
</evidence>
<dbReference type="Proteomes" id="UP000887560">
    <property type="component" value="Unplaced"/>
</dbReference>
<protein>
    <submittedName>
        <fullName evidence="4">Apple domain-containing protein</fullName>
    </submittedName>
</protein>
<name>A0A915NHR4_9BILA</name>
<dbReference type="SMART" id="SM00473">
    <property type="entry name" value="PAN_AP"/>
    <property type="match status" value="2"/>
</dbReference>
<proteinExistence type="predicted"/>
<evidence type="ECO:0000256" key="1">
    <source>
        <dbReference type="SAM" id="MobiDB-lite"/>
    </source>
</evidence>